<dbReference type="STRING" id="1891675.B1H58_14795"/>
<dbReference type="RefSeq" id="WP_085071227.1">
    <property type="nucleotide sequence ID" value="NZ_CP019706.1"/>
</dbReference>
<keyword evidence="1" id="KW-0732">Signal</keyword>
<gene>
    <name evidence="3" type="ORF">B1H58_14795</name>
</gene>
<evidence type="ECO:0000259" key="2">
    <source>
        <dbReference type="Pfam" id="PF00419"/>
    </source>
</evidence>
<dbReference type="KEGG" id="palh:B1H58_14795"/>
<organism evidence="3 4">
    <name type="scientific">Pantoea alhagi</name>
    <dbReference type="NCBI Taxonomy" id="1891675"/>
    <lineage>
        <taxon>Bacteria</taxon>
        <taxon>Pseudomonadati</taxon>
        <taxon>Pseudomonadota</taxon>
        <taxon>Gammaproteobacteria</taxon>
        <taxon>Enterobacterales</taxon>
        <taxon>Erwiniaceae</taxon>
        <taxon>Pantoea</taxon>
    </lineage>
</organism>
<dbReference type="OrthoDB" id="6555721at2"/>
<dbReference type="Pfam" id="PF00419">
    <property type="entry name" value="Fimbrial"/>
    <property type="match status" value="1"/>
</dbReference>
<dbReference type="AlphaFoldDB" id="A0A1W6B7W3"/>
<name>A0A1W6B7W3_9GAMM</name>
<dbReference type="InterPro" id="IPR000259">
    <property type="entry name" value="Adhesion_dom_fimbrial"/>
</dbReference>
<dbReference type="PANTHER" id="PTHR33420">
    <property type="entry name" value="FIMBRIAL SUBUNIT ELFA-RELATED"/>
    <property type="match status" value="1"/>
</dbReference>
<evidence type="ECO:0000313" key="4">
    <source>
        <dbReference type="Proteomes" id="UP000192900"/>
    </source>
</evidence>
<proteinExistence type="predicted"/>
<dbReference type="Gene3D" id="2.60.40.1090">
    <property type="entry name" value="Fimbrial-type adhesion domain"/>
    <property type="match status" value="1"/>
</dbReference>
<dbReference type="PANTHER" id="PTHR33420:SF32">
    <property type="entry name" value="FIMBRIAL-LIKE PROTEIN"/>
    <property type="match status" value="1"/>
</dbReference>
<dbReference type="EMBL" id="CP019706">
    <property type="protein sequence ID" value="ARJ43171.1"/>
    <property type="molecule type" value="Genomic_DNA"/>
</dbReference>
<evidence type="ECO:0000313" key="3">
    <source>
        <dbReference type="EMBL" id="ARJ43171.1"/>
    </source>
</evidence>
<dbReference type="GO" id="GO:0009289">
    <property type="term" value="C:pilus"/>
    <property type="evidence" value="ECO:0007669"/>
    <property type="project" value="InterPro"/>
</dbReference>
<dbReference type="InterPro" id="IPR008966">
    <property type="entry name" value="Adhesion_dom_sf"/>
</dbReference>
<dbReference type="SUPFAM" id="SSF49401">
    <property type="entry name" value="Bacterial adhesins"/>
    <property type="match status" value="1"/>
</dbReference>
<feature type="signal peptide" evidence="1">
    <location>
        <begin position="1"/>
        <end position="21"/>
    </location>
</feature>
<feature type="chain" id="PRO_5012845699" description="Fimbrial-type adhesion domain-containing protein" evidence="1">
    <location>
        <begin position="22"/>
        <end position="176"/>
    </location>
</feature>
<accession>A0A1W6B7W3</accession>
<protein>
    <recommendedName>
        <fullName evidence="2">Fimbrial-type adhesion domain-containing protein</fullName>
    </recommendedName>
</protein>
<feature type="domain" description="Fimbrial-type adhesion" evidence="2">
    <location>
        <begin position="29"/>
        <end position="175"/>
    </location>
</feature>
<keyword evidence="4" id="KW-1185">Reference proteome</keyword>
<dbReference type="GO" id="GO:0043709">
    <property type="term" value="P:cell adhesion involved in single-species biofilm formation"/>
    <property type="evidence" value="ECO:0007669"/>
    <property type="project" value="TreeGrafter"/>
</dbReference>
<dbReference type="InterPro" id="IPR050263">
    <property type="entry name" value="Bact_Fimbrial_Adh_Pro"/>
</dbReference>
<sequence length="176" mass="18971">MNKLKTVSLGLLMVTSSAAFAEGEGSVVHFNGHVNEPTCAIVPANQNITLETVGASAFENVAIGDSIENGSRDFEIHVNCEDKNLGNHIKLVMKASADETQPKVLKNASNNTSGVGLEVFYNNEILTPNQELDGSRINNLNKGDDNINMKVRYARLSNNITGGDVSADVTFVTEYR</sequence>
<reference evidence="3 4" key="1">
    <citation type="submission" date="2017-02" db="EMBL/GenBank/DDBJ databases">
        <title>Complete genome sequence of the drought resistance-promoting endophyte Pantoea alhagi LTYR-11Z.</title>
        <authorList>
            <person name="Zhang L."/>
        </authorList>
    </citation>
    <scope>NUCLEOTIDE SEQUENCE [LARGE SCALE GENOMIC DNA]</scope>
    <source>
        <strain evidence="3 4">LTYR-11Z</strain>
    </source>
</reference>
<dbReference type="Proteomes" id="UP000192900">
    <property type="component" value="Chromosome"/>
</dbReference>
<dbReference type="InterPro" id="IPR036937">
    <property type="entry name" value="Adhesion_dom_fimbrial_sf"/>
</dbReference>
<evidence type="ECO:0000256" key="1">
    <source>
        <dbReference type="SAM" id="SignalP"/>
    </source>
</evidence>